<dbReference type="AlphaFoldDB" id="A0A803NFN4"/>
<dbReference type="Gramene" id="evm.model.01.1119">
    <property type="protein sequence ID" value="cds.evm.model.01.1119"/>
    <property type="gene ID" value="evm.TU.01.1119"/>
</dbReference>
<proteinExistence type="predicted"/>
<feature type="compositionally biased region" description="Acidic residues" evidence="1">
    <location>
        <begin position="61"/>
        <end position="72"/>
    </location>
</feature>
<reference evidence="2" key="2">
    <citation type="submission" date="2021-03" db="UniProtKB">
        <authorList>
            <consortium name="EnsemblPlants"/>
        </authorList>
    </citation>
    <scope>IDENTIFICATION</scope>
</reference>
<evidence type="ECO:0000313" key="2">
    <source>
        <dbReference type="EnsemblPlants" id="cds.evm.model.01.1119"/>
    </source>
</evidence>
<evidence type="ECO:0000313" key="3">
    <source>
        <dbReference type="Proteomes" id="UP000596661"/>
    </source>
</evidence>
<organism evidence="2 3">
    <name type="scientific">Cannabis sativa</name>
    <name type="common">Hemp</name>
    <name type="synonym">Marijuana</name>
    <dbReference type="NCBI Taxonomy" id="3483"/>
    <lineage>
        <taxon>Eukaryota</taxon>
        <taxon>Viridiplantae</taxon>
        <taxon>Streptophyta</taxon>
        <taxon>Embryophyta</taxon>
        <taxon>Tracheophyta</taxon>
        <taxon>Spermatophyta</taxon>
        <taxon>Magnoliopsida</taxon>
        <taxon>eudicotyledons</taxon>
        <taxon>Gunneridae</taxon>
        <taxon>Pentapetalae</taxon>
        <taxon>rosids</taxon>
        <taxon>fabids</taxon>
        <taxon>Rosales</taxon>
        <taxon>Cannabaceae</taxon>
        <taxon>Cannabis</taxon>
    </lineage>
</organism>
<sequence length="211" mass="23053">MVATRTIVSKSGLRDGDTRMNDVNPPTAHAKASVVGDASEVTRRPSKKTQHNEKYVGGNPNDEEGDPEDQDKDPEGNAPLRENILDEPTPQENNTAKKTNPIDPGTFDPKKKIVNAPKQVRPIDPRGRVAQNDRLGAQAPNVAKPNFQLSLIFLDGFLCLICDYLCNDFSDFGRVDMGITDVAGFNALVRRNQASLPKLAIVTKFSIVKSS</sequence>
<dbReference type="EnsemblPlants" id="evm.model.01.1119">
    <property type="protein sequence ID" value="cds.evm.model.01.1119"/>
    <property type="gene ID" value="evm.TU.01.1119"/>
</dbReference>
<dbReference type="EMBL" id="UZAU01000023">
    <property type="status" value="NOT_ANNOTATED_CDS"/>
    <property type="molecule type" value="Genomic_DNA"/>
</dbReference>
<reference evidence="2" key="1">
    <citation type="submission" date="2018-11" db="EMBL/GenBank/DDBJ databases">
        <authorList>
            <person name="Grassa J C."/>
        </authorList>
    </citation>
    <scope>NUCLEOTIDE SEQUENCE [LARGE SCALE GENOMIC DNA]</scope>
</reference>
<protein>
    <submittedName>
        <fullName evidence="2">Uncharacterized protein</fullName>
    </submittedName>
</protein>
<keyword evidence="3" id="KW-1185">Reference proteome</keyword>
<evidence type="ECO:0000256" key="1">
    <source>
        <dbReference type="SAM" id="MobiDB-lite"/>
    </source>
</evidence>
<feature type="region of interest" description="Disordered" evidence="1">
    <location>
        <begin position="1"/>
        <end position="111"/>
    </location>
</feature>
<dbReference type="Proteomes" id="UP000596661">
    <property type="component" value="Chromosome 1"/>
</dbReference>
<name>A0A803NFN4_CANSA</name>
<accession>A0A803NFN4</accession>